<accession>A0A5N5QFA5</accession>
<dbReference type="Proteomes" id="UP000383932">
    <property type="component" value="Unassembled WGS sequence"/>
</dbReference>
<evidence type="ECO:0000256" key="3">
    <source>
        <dbReference type="ARBA" id="ARBA00010617"/>
    </source>
</evidence>
<keyword evidence="7 9" id="KW-0408">Iron</keyword>
<dbReference type="PROSITE" id="PS00086">
    <property type="entry name" value="CYTOCHROME_P450"/>
    <property type="match status" value="1"/>
</dbReference>
<dbReference type="Pfam" id="PF00067">
    <property type="entry name" value="p450"/>
    <property type="match status" value="2"/>
</dbReference>
<comment type="pathway">
    <text evidence="2">Secondary metabolite biosynthesis.</text>
</comment>
<keyword evidence="6 10" id="KW-0560">Oxidoreductase</keyword>
<evidence type="ECO:0000256" key="6">
    <source>
        <dbReference type="ARBA" id="ARBA00023002"/>
    </source>
</evidence>
<dbReference type="OrthoDB" id="2789670at2759"/>
<dbReference type="SUPFAM" id="SSF48264">
    <property type="entry name" value="Cytochrome P450"/>
    <property type="match status" value="1"/>
</dbReference>
<gene>
    <name evidence="12" type="ORF">CTheo_6261</name>
</gene>
<dbReference type="PRINTS" id="PR00385">
    <property type="entry name" value="P450"/>
</dbReference>
<dbReference type="PRINTS" id="PR00463">
    <property type="entry name" value="EP450I"/>
</dbReference>
<evidence type="ECO:0000256" key="11">
    <source>
        <dbReference type="SAM" id="Phobius"/>
    </source>
</evidence>
<dbReference type="GO" id="GO:0020037">
    <property type="term" value="F:heme binding"/>
    <property type="evidence" value="ECO:0007669"/>
    <property type="project" value="InterPro"/>
</dbReference>
<keyword evidence="11" id="KW-1133">Transmembrane helix</keyword>
<reference evidence="12 13" key="1">
    <citation type="journal article" date="2019" name="Fungal Biol. Biotechnol.">
        <title>Draft genome sequence of fastidious pathogen Ceratobasidium theobromae, which causes vascular-streak dieback in Theobroma cacao.</title>
        <authorList>
            <person name="Ali S.S."/>
            <person name="Asman A."/>
            <person name="Shao J."/>
            <person name="Firmansyah A.P."/>
            <person name="Susilo A.W."/>
            <person name="Rosmana A."/>
            <person name="McMahon P."/>
            <person name="Junaid M."/>
            <person name="Guest D."/>
            <person name="Kheng T.Y."/>
            <person name="Meinhardt L.W."/>
            <person name="Bailey B.A."/>
        </authorList>
    </citation>
    <scope>NUCLEOTIDE SEQUENCE [LARGE SCALE GENOMIC DNA]</scope>
    <source>
        <strain evidence="12 13">CT2</strain>
    </source>
</reference>
<dbReference type="Gene3D" id="1.10.630.10">
    <property type="entry name" value="Cytochrome P450"/>
    <property type="match status" value="1"/>
</dbReference>
<keyword evidence="8 10" id="KW-0503">Monooxygenase</keyword>
<evidence type="ECO:0000256" key="2">
    <source>
        <dbReference type="ARBA" id="ARBA00005179"/>
    </source>
</evidence>
<dbReference type="AlphaFoldDB" id="A0A5N5QFA5"/>
<keyword evidence="11" id="KW-0812">Transmembrane</keyword>
<evidence type="ECO:0000256" key="8">
    <source>
        <dbReference type="ARBA" id="ARBA00023033"/>
    </source>
</evidence>
<keyword evidence="13" id="KW-1185">Reference proteome</keyword>
<dbReference type="GO" id="GO:0004497">
    <property type="term" value="F:monooxygenase activity"/>
    <property type="evidence" value="ECO:0007669"/>
    <property type="project" value="UniProtKB-KW"/>
</dbReference>
<dbReference type="InterPro" id="IPR017972">
    <property type="entry name" value="Cyt_P450_CS"/>
</dbReference>
<feature type="binding site" description="axial binding residue" evidence="9">
    <location>
        <position position="495"/>
    </location>
    <ligand>
        <name>heme</name>
        <dbReference type="ChEBI" id="CHEBI:30413"/>
    </ligand>
    <ligandPart>
        <name>Fe</name>
        <dbReference type="ChEBI" id="CHEBI:18248"/>
    </ligandPart>
</feature>
<dbReference type="EMBL" id="SSOP01000180">
    <property type="protein sequence ID" value="KAB5590299.1"/>
    <property type="molecule type" value="Genomic_DNA"/>
</dbReference>
<protein>
    <submittedName>
        <fullName evidence="12">Cytochrome P450 family protein</fullName>
    </submittedName>
</protein>
<dbReference type="GO" id="GO:0005506">
    <property type="term" value="F:iron ion binding"/>
    <property type="evidence" value="ECO:0007669"/>
    <property type="project" value="InterPro"/>
</dbReference>
<keyword evidence="11" id="KW-0472">Membrane</keyword>
<dbReference type="PANTHER" id="PTHR46300">
    <property type="entry name" value="P450, PUTATIVE (EUROFUNG)-RELATED-RELATED"/>
    <property type="match status" value="1"/>
</dbReference>
<evidence type="ECO:0000313" key="12">
    <source>
        <dbReference type="EMBL" id="KAB5590299.1"/>
    </source>
</evidence>
<feature type="transmembrane region" description="Helical" evidence="11">
    <location>
        <begin position="20"/>
        <end position="38"/>
    </location>
</feature>
<dbReference type="InterPro" id="IPR050364">
    <property type="entry name" value="Cytochrome_P450_fung"/>
</dbReference>
<dbReference type="InterPro" id="IPR002401">
    <property type="entry name" value="Cyt_P450_E_grp-I"/>
</dbReference>
<evidence type="ECO:0000256" key="5">
    <source>
        <dbReference type="ARBA" id="ARBA00022723"/>
    </source>
</evidence>
<proteinExistence type="inferred from homology"/>
<name>A0A5N5QFA5_9AGAM</name>
<comment type="similarity">
    <text evidence="3 10">Belongs to the cytochrome P450 family.</text>
</comment>
<dbReference type="GO" id="GO:0016705">
    <property type="term" value="F:oxidoreductase activity, acting on paired donors, with incorporation or reduction of molecular oxygen"/>
    <property type="evidence" value="ECO:0007669"/>
    <property type="project" value="InterPro"/>
</dbReference>
<evidence type="ECO:0000256" key="7">
    <source>
        <dbReference type="ARBA" id="ARBA00023004"/>
    </source>
</evidence>
<comment type="caution">
    <text evidence="12">The sequence shown here is derived from an EMBL/GenBank/DDBJ whole genome shotgun (WGS) entry which is preliminary data.</text>
</comment>
<dbReference type="InterPro" id="IPR001128">
    <property type="entry name" value="Cyt_P450"/>
</dbReference>
<evidence type="ECO:0000256" key="4">
    <source>
        <dbReference type="ARBA" id="ARBA00022617"/>
    </source>
</evidence>
<dbReference type="InterPro" id="IPR036396">
    <property type="entry name" value="Cyt_P450_sf"/>
</dbReference>
<sequence>MTYIDLSTAIYSSELSTWQTLIYSLWAVSSVVALYLYFKFSVASFPPIVPGHWLFKNRQLVGAPWRGILIAEKYKPIYGDILQLDELFRTRVVLNSFDSVTEVLEKRSGSTSDRPRNVMLFEMTEVGQTIAFRNHDERHKKLRRVIASGLHPVAARSYADLHTSTSAYFLHDVFTRIGIDTTIAAGEELLSIKKAEQGDPNDHSKAVAESIQDAIGRFIMRMTFGHVAAEDDPILKRTNHLALFLTSNFAKHFWVNDFPLLRYIPSWLPGAGFKRLAKLIYEMRMRNLAETFEPVLSNVMHDIPQLVSYSSNLIELKGGKSISKEDIELVKGTSASMFAGTSHLFNLVEVGYLLHAKSAGSRINNSLVHSFIFAMCIRPEIALKVQAEIDIQVGRDRIPTLHDRDVLPYTDAVLQEVIRFYPVFPLGLEHCAKEDMEIRGYTIKKGTTIEGNVWAIMRDPILYPEPNRFNPDRFLKSTPNTDPRRFLFGFGRRVCPGQHVANNGAFTMCAAFMSVFDIVASEETMRRVGQCKSEPWKMFNPYGPLEPKPFGCIIRPRDAAASAVLDACKEVAVIA</sequence>
<keyword evidence="5 9" id="KW-0479">Metal-binding</keyword>
<keyword evidence="4 9" id="KW-0349">Heme</keyword>
<evidence type="ECO:0000256" key="10">
    <source>
        <dbReference type="RuleBase" id="RU000461"/>
    </source>
</evidence>
<evidence type="ECO:0000256" key="9">
    <source>
        <dbReference type="PIRSR" id="PIRSR602401-1"/>
    </source>
</evidence>
<organism evidence="12 13">
    <name type="scientific">Ceratobasidium theobromae</name>
    <dbReference type="NCBI Taxonomy" id="1582974"/>
    <lineage>
        <taxon>Eukaryota</taxon>
        <taxon>Fungi</taxon>
        <taxon>Dikarya</taxon>
        <taxon>Basidiomycota</taxon>
        <taxon>Agaricomycotina</taxon>
        <taxon>Agaricomycetes</taxon>
        <taxon>Cantharellales</taxon>
        <taxon>Ceratobasidiaceae</taxon>
        <taxon>Ceratobasidium</taxon>
    </lineage>
</organism>
<evidence type="ECO:0000256" key="1">
    <source>
        <dbReference type="ARBA" id="ARBA00001971"/>
    </source>
</evidence>
<comment type="cofactor">
    <cofactor evidence="1 9">
        <name>heme</name>
        <dbReference type="ChEBI" id="CHEBI:30413"/>
    </cofactor>
</comment>
<evidence type="ECO:0000313" key="13">
    <source>
        <dbReference type="Proteomes" id="UP000383932"/>
    </source>
</evidence>